<evidence type="ECO:0000256" key="12">
    <source>
        <dbReference type="ARBA" id="ARBA00022989"/>
    </source>
</evidence>
<evidence type="ECO:0000256" key="17">
    <source>
        <dbReference type="ARBA" id="ARBA00048623"/>
    </source>
</evidence>
<comment type="catalytic activity">
    <reaction evidence="18 19">
        <text>alpha-ribazole 5'-phosphate + adenosylcob(III)inamide-GDP = adenosylcob(III)alamin 5'-phosphate + GMP + H(+)</text>
        <dbReference type="Rhea" id="RHEA:23560"/>
        <dbReference type="ChEBI" id="CHEBI:15378"/>
        <dbReference type="ChEBI" id="CHEBI:57918"/>
        <dbReference type="ChEBI" id="CHEBI:58115"/>
        <dbReference type="ChEBI" id="CHEBI:60487"/>
        <dbReference type="ChEBI" id="CHEBI:60493"/>
        <dbReference type="EC" id="2.7.8.26"/>
    </reaction>
</comment>
<evidence type="ECO:0000256" key="7">
    <source>
        <dbReference type="ARBA" id="ARBA00022475"/>
    </source>
</evidence>
<feature type="transmembrane region" description="Helical" evidence="19">
    <location>
        <begin position="112"/>
        <end position="132"/>
    </location>
</feature>
<dbReference type="AlphaFoldDB" id="A0A2K9N9P4"/>
<evidence type="ECO:0000256" key="4">
    <source>
        <dbReference type="ARBA" id="ARBA00010561"/>
    </source>
</evidence>
<dbReference type="InterPro" id="IPR003805">
    <property type="entry name" value="CobS"/>
</dbReference>
<evidence type="ECO:0000256" key="5">
    <source>
        <dbReference type="ARBA" id="ARBA00013200"/>
    </source>
</evidence>
<comment type="cofactor">
    <cofactor evidence="1 19">
        <name>Mg(2+)</name>
        <dbReference type="ChEBI" id="CHEBI:18420"/>
    </cofactor>
</comment>
<dbReference type="Pfam" id="PF02654">
    <property type="entry name" value="CobS"/>
    <property type="match status" value="1"/>
</dbReference>
<dbReference type="PANTHER" id="PTHR34148:SF1">
    <property type="entry name" value="ADENOSYLCOBINAMIDE-GDP RIBAZOLETRANSFERASE"/>
    <property type="match status" value="1"/>
</dbReference>
<protein>
    <recommendedName>
        <fullName evidence="6 19">Adenosylcobinamide-GDP ribazoletransferase</fullName>
        <ecNumber evidence="5 19">2.7.8.26</ecNumber>
    </recommendedName>
    <alternativeName>
        <fullName evidence="16 19">Cobalamin synthase</fullName>
    </alternativeName>
    <alternativeName>
        <fullName evidence="15 19">Cobalamin-5'-phosphate synthase</fullName>
    </alternativeName>
</protein>
<dbReference type="GO" id="GO:0008818">
    <property type="term" value="F:cobalamin 5'-phosphate synthase activity"/>
    <property type="evidence" value="ECO:0007669"/>
    <property type="project" value="UniProtKB-UniRule"/>
</dbReference>
<evidence type="ECO:0000313" key="21">
    <source>
        <dbReference type="Proteomes" id="UP000234752"/>
    </source>
</evidence>
<dbReference type="EC" id="2.7.8.26" evidence="5 19"/>
<comment type="subcellular location">
    <subcellularLocation>
        <location evidence="2 19">Cell membrane</location>
        <topology evidence="2 19">Multi-pass membrane protein</topology>
    </subcellularLocation>
</comment>
<feature type="transmembrane region" description="Helical" evidence="19">
    <location>
        <begin position="253"/>
        <end position="273"/>
    </location>
</feature>
<comment type="catalytic activity">
    <reaction evidence="17 19">
        <text>alpha-ribazole + adenosylcob(III)inamide-GDP = adenosylcob(III)alamin + GMP + H(+)</text>
        <dbReference type="Rhea" id="RHEA:16049"/>
        <dbReference type="ChEBI" id="CHEBI:10329"/>
        <dbReference type="ChEBI" id="CHEBI:15378"/>
        <dbReference type="ChEBI" id="CHEBI:18408"/>
        <dbReference type="ChEBI" id="CHEBI:58115"/>
        <dbReference type="ChEBI" id="CHEBI:60487"/>
        <dbReference type="EC" id="2.7.8.26"/>
    </reaction>
</comment>
<dbReference type="NCBIfam" id="TIGR00317">
    <property type="entry name" value="cobS"/>
    <property type="match status" value="1"/>
</dbReference>
<dbReference type="PANTHER" id="PTHR34148">
    <property type="entry name" value="ADENOSYLCOBINAMIDE-GDP RIBAZOLETRANSFERASE"/>
    <property type="match status" value="1"/>
</dbReference>
<evidence type="ECO:0000256" key="16">
    <source>
        <dbReference type="ARBA" id="ARBA00032853"/>
    </source>
</evidence>
<evidence type="ECO:0000256" key="2">
    <source>
        <dbReference type="ARBA" id="ARBA00004651"/>
    </source>
</evidence>
<keyword evidence="12 19" id="KW-1133">Transmembrane helix</keyword>
<gene>
    <name evidence="19 20" type="primary">cobS</name>
    <name evidence="20" type="ORF">C0V82_05830</name>
</gene>
<dbReference type="UniPathway" id="UPA00148">
    <property type="reaction ID" value="UER00238"/>
</dbReference>
<sequence>MGMVVMAGHGTFLKRLYHGFRLAPCVGAGTVLAVKATLAYTDVMSDATKQHRPQPLAEFMAATIFLTRLPLRWKGDWPDDLNRRALSWFPIVGCLIGVAGGVLYWALTVAGLAPLLAAIVTVAALTWLTGALHEDGLADVADGFGGGRDKEAKLSIMKDSRVGTYGSMALILVVLARVGVLATLADPRTVALALIGAHAFSRGLLPLVKLALPDARLKGVSADQGRPDSARALVALLIGFTLAATALNKLHLASGMISLSVMAISAAAVWGVARLSKKQIGGVTGDVLGAGQQMAEIGFLLALAAVIPAST</sequence>
<comment type="pathway">
    <text evidence="3 19">Cofactor biosynthesis; adenosylcobalamin biosynthesis; adenosylcobalamin from cob(II)yrinate a,c-diamide: step 7/7.</text>
</comment>
<accession>A0A2K9N9P4</accession>
<evidence type="ECO:0000256" key="1">
    <source>
        <dbReference type="ARBA" id="ARBA00001946"/>
    </source>
</evidence>
<evidence type="ECO:0000256" key="19">
    <source>
        <dbReference type="HAMAP-Rule" id="MF_00719"/>
    </source>
</evidence>
<dbReference type="Proteomes" id="UP000234752">
    <property type="component" value="Chromosome eg_1"/>
</dbReference>
<reference evidence="20 21" key="1">
    <citation type="submission" date="2017-12" db="EMBL/GenBank/DDBJ databases">
        <title>Genomes of bacteria within cyanobacterial aggregates.</title>
        <authorList>
            <person name="Cai H."/>
        </authorList>
    </citation>
    <scope>NUCLEOTIDE SEQUENCE [LARGE SCALE GENOMIC DNA]</scope>
    <source>
        <strain evidence="20 21">TH16</strain>
    </source>
</reference>
<evidence type="ECO:0000256" key="18">
    <source>
        <dbReference type="ARBA" id="ARBA00049504"/>
    </source>
</evidence>
<evidence type="ECO:0000256" key="15">
    <source>
        <dbReference type="ARBA" id="ARBA00032605"/>
    </source>
</evidence>
<evidence type="ECO:0000256" key="10">
    <source>
        <dbReference type="ARBA" id="ARBA00022692"/>
    </source>
</evidence>
<proteinExistence type="inferred from homology"/>
<keyword evidence="21" id="KW-1185">Reference proteome</keyword>
<dbReference type="KEGG" id="ncb:C0V82_05830"/>
<evidence type="ECO:0000256" key="14">
    <source>
        <dbReference type="ARBA" id="ARBA00025228"/>
    </source>
</evidence>
<evidence type="ECO:0000256" key="9">
    <source>
        <dbReference type="ARBA" id="ARBA00022679"/>
    </source>
</evidence>
<dbReference type="HAMAP" id="MF_00719">
    <property type="entry name" value="CobS"/>
    <property type="match status" value="1"/>
</dbReference>
<evidence type="ECO:0000256" key="11">
    <source>
        <dbReference type="ARBA" id="ARBA00022842"/>
    </source>
</evidence>
<dbReference type="EMBL" id="CP025611">
    <property type="protein sequence ID" value="AUN29799.1"/>
    <property type="molecule type" value="Genomic_DNA"/>
</dbReference>
<feature type="transmembrane region" description="Helical" evidence="19">
    <location>
        <begin position="85"/>
        <end position="106"/>
    </location>
</feature>
<keyword evidence="9 19" id="KW-0808">Transferase</keyword>
<keyword evidence="8 19" id="KW-0169">Cobalamin biosynthesis</keyword>
<comment type="similarity">
    <text evidence="4 19">Belongs to the CobS family.</text>
</comment>
<dbReference type="GO" id="GO:0005886">
    <property type="term" value="C:plasma membrane"/>
    <property type="evidence" value="ECO:0007669"/>
    <property type="project" value="UniProtKB-SubCell"/>
</dbReference>
<keyword evidence="7 19" id="KW-1003">Cell membrane</keyword>
<name>A0A2K9N9P4_9PROT</name>
<feature type="transmembrane region" description="Helical" evidence="19">
    <location>
        <begin position="229"/>
        <end position="247"/>
    </location>
</feature>
<evidence type="ECO:0000313" key="20">
    <source>
        <dbReference type="EMBL" id="AUN29799.1"/>
    </source>
</evidence>
<evidence type="ECO:0000256" key="8">
    <source>
        <dbReference type="ARBA" id="ARBA00022573"/>
    </source>
</evidence>
<keyword evidence="10 19" id="KW-0812">Transmembrane</keyword>
<dbReference type="GO" id="GO:0051073">
    <property type="term" value="F:adenosylcobinamide-GDP ribazoletransferase activity"/>
    <property type="evidence" value="ECO:0007669"/>
    <property type="project" value="UniProtKB-UniRule"/>
</dbReference>
<feature type="transmembrane region" description="Helical" evidence="19">
    <location>
        <begin position="162"/>
        <end position="184"/>
    </location>
</feature>
<evidence type="ECO:0000256" key="3">
    <source>
        <dbReference type="ARBA" id="ARBA00004663"/>
    </source>
</evidence>
<organism evidence="20 21">
    <name type="scientific">Niveispirillum cyanobacteriorum</name>
    <dbReference type="NCBI Taxonomy" id="1612173"/>
    <lineage>
        <taxon>Bacteria</taxon>
        <taxon>Pseudomonadati</taxon>
        <taxon>Pseudomonadota</taxon>
        <taxon>Alphaproteobacteria</taxon>
        <taxon>Rhodospirillales</taxon>
        <taxon>Azospirillaceae</taxon>
        <taxon>Niveispirillum</taxon>
    </lineage>
</organism>
<dbReference type="GO" id="GO:0009236">
    <property type="term" value="P:cobalamin biosynthetic process"/>
    <property type="evidence" value="ECO:0007669"/>
    <property type="project" value="UniProtKB-UniRule"/>
</dbReference>
<evidence type="ECO:0000256" key="6">
    <source>
        <dbReference type="ARBA" id="ARBA00015850"/>
    </source>
</evidence>
<keyword evidence="13 19" id="KW-0472">Membrane</keyword>
<keyword evidence="11 19" id="KW-0460">Magnesium</keyword>
<evidence type="ECO:0000256" key="13">
    <source>
        <dbReference type="ARBA" id="ARBA00023136"/>
    </source>
</evidence>
<comment type="function">
    <text evidence="14 19">Joins adenosylcobinamide-GDP and alpha-ribazole to generate adenosylcobalamin (Ado-cobalamin). Also synthesizes adenosylcobalamin 5'-phosphate from adenosylcobinamide-GDP and alpha-ribazole 5'-phosphate.</text>
</comment>